<proteinExistence type="predicted"/>
<dbReference type="Proteomes" id="UP000249633">
    <property type="component" value="Unassembled WGS sequence"/>
</dbReference>
<organism evidence="1 2">
    <name type="scientific">Roseateles depolymerans</name>
    <dbReference type="NCBI Taxonomy" id="76731"/>
    <lineage>
        <taxon>Bacteria</taxon>
        <taxon>Pseudomonadati</taxon>
        <taxon>Pseudomonadota</taxon>
        <taxon>Betaproteobacteria</taxon>
        <taxon>Burkholderiales</taxon>
        <taxon>Sphaerotilaceae</taxon>
        <taxon>Roseateles</taxon>
    </lineage>
</organism>
<reference evidence="1 2" key="1">
    <citation type="submission" date="2017-08" db="EMBL/GenBank/DDBJ databases">
        <title>Infants hospitalized years apart are colonized by the same room-sourced microbial strains.</title>
        <authorList>
            <person name="Brooks B."/>
            <person name="Olm M.R."/>
            <person name="Firek B.A."/>
            <person name="Baker R."/>
            <person name="Thomas B.C."/>
            <person name="Morowitz M.J."/>
            <person name="Banfield J.F."/>
        </authorList>
    </citation>
    <scope>NUCLEOTIDE SEQUENCE [LARGE SCALE GENOMIC DNA]</scope>
    <source>
        <strain evidence="1">S2_012_000_R2_81</strain>
    </source>
</reference>
<dbReference type="SUPFAM" id="SSF53850">
    <property type="entry name" value="Periplasmic binding protein-like II"/>
    <property type="match status" value="1"/>
</dbReference>
<protein>
    <recommendedName>
        <fullName evidence="3">Solute-binding protein family 3/N-terminal domain-containing protein</fullName>
    </recommendedName>
</protein>
<sequence>MRFRSTRPGRRLLLGSMLLAPLGWGARRPDEVVLPHHISAPDPQLPYVRRLVELALARAGSRRQLRLFDLEMAQGRSLVELAQGRSAFDLMWTVTDAQREASGLIPVRFPIDRGLMGWRLLMIRTDDQARWREVRSLAQLRRYTAGQGHDWPDTEVLRANELPVATSSSYDALFRMLAAGRFDYFPRAILEVDTELAAAPHAGLALAPDVMLHYPAAAYLFVSPRRPELARELAQGLDLAAADGSFQRLHHEFYGPLLRAHAAAQQRVITLRNPLLPPQTPLHRRELWLQPGRAGE</sequence>
<evidence type="ECO:0000313" key="2">
    <source>
        <dbReference type="Proteomes" id="UP000249633"/>
    </source>
</evidence>
<gene>
    <name evidence="1" type="ORF">DI603_17315</name>
</gene>
<dbReference type="AlphaFoldDB" id="A0A2W5DBI6"/>
<comment type="caution">
    <text evidence="1">The sequence shown here is derived from an EMBL/GenBank/DDBJ whole genome shotgun (WGS) entry which is preliminary data.</text>
</comment>
<evidence type="ECO:0008006" key="3">
    <source>
        <dbReference type="Google" id="ProtNLM"/>
    </source>
</evidence>
<accession>A0A2W5DBI6</accession>
<evidence type="ECO:0000313" key="1">
    <source>
        <dbReference type="EMBL" id="PZP29425.1"/>
    </source>
</evidence>
<name>A0A2W5DBI6_9BURK</name>
<dbReference type="EMBL" id="QFOD01000018">
    <property type="protein sequence ID" value="PZP29425.1"/>
    <property type="molecule type" value="Genomic_DNA"/>
</dbReference>